<evidence type="ECO:0000256" key="4">
    <source>
        <dbReference type="ARBA" id="ARBA00022741"/>
    </source>
</evidence>
<keyword evidence="11" id="KW-1185">Reference proteome</keyword>
<evidence type="ECO:0000256" key="7">
    <source>
        <dbReference type="ARBA" id="ARBA00023293"/>
    </source>
</evidence>
<evidence type="ECO:0000256" key="1">
    <source>
        <dbReference type="ARBA" id="ARBA00004496"/>
    </source>
</evidence>
<sequence length="280" mass="31194">MLVEEQTKAQDGLKKRMDKLKNSIQEASQAVEEERQKNVDLLHLIFPAEVARKLWRGETVKAEQRENVTMLFSDIVGFTSICSTATPLMVIDLLNNLYTRFDNFCGELDVYKTETIGDAYCVAGGLHRMSTTHAQQTAWMALKMREAAAQVTSPDGKPLQMRIGIHTGVILAGVVGTKMPRYCLFGNHVTLANKFESGSVAMRINVSPTTFELLEKTETFLFTPRTRADLPKGFPEDIKGIPYFLESYIHPEMPLTASLSEHIAAAMKEIGVLSGFESKS</sequence>
<dbReference type="GO" id="GO:0070482">
    <property type="term" value="P:response to oxygen levels"/>
    <property type="evidence" value="ECO:0007669"/>
    <property type="project" value="TreeGrafter"/>
</dbReference>
<dbReference type="AlphaFoldDB" id="A0A087SXI8"/>
<dbReference type="GO" id="GO:0019934">
    <property type="term" value="P:cGMP-mediated signaling"/>
    <property type="evidence" value="ECO:0007669"/>
    <property type="project" value="TreeGrafter"/>
</dbReference>
<feature type="domain" description="Guanylate cyclase" evidence="9">
    <location>
        <begin position="69"/>
        <end position="196"/>
    </location>
</feature>
<dbReference type="Pfam" id="PF00211">
    <property type="entry name" value="Guanylate_cyc"/>
    <property type="match status" value="1"/>
</dbReference>
<comment type="subcellular location">
    <subcellularLocation>
        <location evidence="1">Cytoplasm</location>
    </subcellularLocation>
</comment>
<keyword evidence="4" id="KW-0547">Nucleotide-binding</keyword>
<protein>
    <recommendedName>
        <fullName evidence="2">guanylate cyclase</fullName>
        <ecNumber evidence="2">4.6.1.2</ecNumber>
    </recommendedName>
</protein>
<evidence type="ECO:0000256" key="5">
    <source>
        <dbReference type="ARBA" id="ARBA00023134"/>
    </source>
</evidence>
<dbReference type="InterPro" id="IPR029787">
    <property type="entry name" value="Nucleotide_cyclase"/>
</dbReference>
<dbReference type="GO" id="GO:0005525">
    <property type="term" value="F:GTP binding"/>
    <property type="evidence" value="ECO:0007669"/>
    <property type="project" value="UniProtKB-KW"/>
</dbReference>
<evidence type="ECO:0000259" key="9">
    <source>
        <dbReference type="PROSITE" id="PS50125"/>
    </source>
</evidence>
<dbReference type="OMA" id="HRMSTTH"/>
<evidence type="ECO:0000256" key="8">
    <source>
        <dbReference type="SAM" id="Coils"/>
    </source>
</evidence>
<dbReference type="Proteomes" id="UP000054359">
    <property type="component" value="Unassembled WGS sequence"/>
</dbReference>
<dbReference type="PANTHER" id="PTHR45655:SF6">
    <property type="entry name" value="HEAD-SPECIFIC GUANYLATE CYCLASE"/>
    <property type="match status" value="1"/>
</dbReference>
<keyword evidence="3" id="KW-0963">Cytoplasm</keyword>
<proteinExistence type="predicted"/>
<dbReference type="EMBL" id="KK112406">
    <property type="protein sequence ID" value="KFM57577.1"/>
    <property type="molecule type" value="Genomic_DNA"/>
</dbReference>
<reference evidence="10 11" key="1">
    <citation type="submission" date="2013-11" db="EMBL/GenBank/DDBJ databases">
        <title>Genome sequencing of Stegodyphus mimosarum.</title>
        <authorList>
            <person name="Bechsgaard J."/>
        </authorList>
    </citation>
    <scope>NUCLEOTIDE SEQUENCE [LARGE SCALE GENOMIC DNA]</scope>
</reference>
<dbReference type="CDD" id="cd07302">
    <property type="entry name" value="CHD"/>
    <property type="match status" value="1"/>
</dbReference>
<feature type="non-terminal residue" evidence="10">
    <location>
        <position position="280"/>
    </location>
</feature>
<dbReference type="OrthoDB" id="6127067at2759"/>
<dbReference type="EC" id="4.6.1.2" evidence="2"/>
<dbReference type="SMART" id="SM00044">
    <property type="entry name" value="CYCc"/>
    <property type="match status" value="1"/>
</dbReference>
<dbReference type="SUPFAM" id="SSF55073">
    <property type="entry name" value="Nucleotide cyclase"/>
    <property type="match status" value="1"/>
</dbReference>
<name>A0A087SXI8_STEMI</name>
<organism evidence="10 11">
    <name type="scientific">Stegodyphus mimosarum</name>
    <name type="common">African social velvet spider</name>
    <dbReference type="NCBI Taxonomy" id="407821"/>
    <lineage>
        <taxon>Eukaryota</taxon>
        <taxon>Metazoa</taxon>
        <taxon>Ecdysozoa</taxon>
        <taxon>Arthropoda</taxon>
        <taxon>Chelicerata</taxon>
        <taxon>Arachnida</taxon>
        <taxon>Araneae</taxon>
        <taxon>Araneomorphae</taxon>
        <taxon>Entelegynae</taxon>
        <taxon>Eresoidea</taxon>
        <taxon>Eresidae</taxon>
        <taxon>Stegodyphus</taxon>
    </lineage>
</organism>
<feature type="coiled-coil region" evidence="8">
    <location>
        <begin position="3"/>
        <end position="44"/>
    </location>
</feature>
<dbReference type="Gene3D" id="6.10.250.780">
    <property type="match status" value="1"/>
</dbReference>
<dbReference type="GO" id="GO:0004383">
    <property type="term" value="F:guanylate cyclase activity"/>
    <property type="evidence" value="ECO:0007669"/>
    <property type="project" value="UniProtKB-EC"/>
</dbReference>
<keyword evidence="7" id="KW-0141">cGMP biosynthesis</keyword>
<keyword evidence="6" id="KW-0456">Lyase</keyword>
<keyword evidence="8" id="KW-0175">Coiled coil</keyword>
<dbReference type="GO" id="GO:0008074">
    <property type="term" value="C:guanylate cyclase complex, soluble"/>
    <property type="evidence" value="ECO:0007669"/>
    <property type="project" value="TreeGrafter"/>
</dbReference>
<evidence type="ECO:0000256" key="3">
    <source>
        <dbReference type="ARBA" id="ARBA00022490"/>
    </source>
</evidence>
<evidence type="ECO:0000313" key="11">
    <source>
        <dbReference type="Proteomes" id="UP000054359"/>
    </source>
</evidence>
<evidence type="ECO:0000256" key="2">
    <source>
        <dbReference type="ARBA" id="ARBA00012202"/>
    </source>
</evidence>
<gene>
    <name evidence="10" type="ORF">X975_15605</name>
</gene>
<evidence type="ECO:0000313" key="10">
    <source>
        <dbReference type="EMBL" id="KFM57577.1"/>
    </source>
</evidence>
<evidence type="ECO:0000256" key="6">
    <source>
        <dbReference type="ARBA" id="ARBA00023239"/>
    </source>
</evidence>
<dbReference type="Gene3D" id="3.30.70.1230">
    <property type="entry name" value="Nucleotide cyclase"/>
    <property type="match status" value="1"/>
</dbReference>
<dbReference type="InterPro" id="IPR001054">
    <property type="entry name" value="A/G_cyclase"/>
</dbReference>
<keyword evidence="5" id="KW-0342">GTP-binding</keyword>
<dbReference type="FunFam" id="3.30.70.1230:FF:000007">
    <property type="entry name" value="Guanylate cyclase soluble subunit alpha-3"/>
    <property type="match status" value="1"/>
</dbReference>
<dbReference type="STRING" id="407821.A0A087SXI8"/>
<dbReference type="PANTHER" id="PTHR45655">
    <property type="entry name" value="GUANYLATE CYCLASE SOLUBLE SUBUNIT BETA-2"/>
    <property type="match status" value="1"/>
</dbReference>
<accession>A0A087SXI8</accession>
<dbReference type="PROSITE" id="PS50125">
    <property type="entry name" value="GUANYLATE_CYCLASE_2"/>
    <property type="match status" value="1"/>
</dbReference>